<gene>
    <name evidence="2" type="ORF">ATK74_0150</name>
</gene>
<dbReference type="RefSeq" id="WP_169923670.1">
    <property type="nucleotide sequence ID" value="NZ_PDJC01000001.1"/>
</dbReference>
<evidence type="ECO:0000259" key="1">
    <source>
        <dbReference type="PROSITE" id="PS50943"/>
    </source>
</evidence>
<dbReference type="Proteomes" id="UP000226079">
    <property type="component" value="Unassembled WGS sequence"/>
</dbReference>
<dbReference type="InterPro" id="IPR010982">
    <property type="entry name" value="Lambda_DNA-bd_dom_sf"/>
</dbReference>
<dbReference type="InterPro" id="IPR001387">
    <property type="entry name" value="Cro/C1-type_HTH"/>
</dbReference>
<sequence>MSEFGQQLRALRLGQGFRQADLADKLHGAVARSTLASVESGRTSPSPRLWAALENELPEWAACLEPAYASTQSYVAEPPADSPFAELAGPFVLVDARYVYVFREHRAPEEIIEVLRVRAMRDGADAYVLHLDGVSASGPEVEILWGGRITDAAPSHGDRKTSALHRIAFDHRLKKGELYSFAVRSWVAHVDTPPNCVGLCHTIPVSRASLQLNFFGPTPAKLWRFGPVVDGTLAEDPASAWAQHGPLEVQSGCVSACFENPRLNTEYGIAWQW</sequence>
<feature type="domain" description="HTH cro/C1-type" evidence="1">
    <location>
        <begin position="8"/>
        <end position="63"/>
    </location>
</feature>
<proteinExistence type="predicted"/>
<keyword evidence="3" id="KW-1185">Reference proteome</keyword>
<organism evidence="2 3">
    <name type="scientific">Propionicimonas paludicola</name>
    <dbReference type="NCBI Taxonomy" id="185243"/>
    <lineage>
        <taxon>Bacteria</taxon>
        <taxon>Bacillati</taxon>
        <taxon>Actinomycetota</taxon>
        <taxon>Actinomycetes</taxon>
        <taxon>Propionibacteriales</taxon>
        <taxon>Nocardioidaceae</taxon>
        <taxon>Propionicimonas</taxon>
    </lineage>
</organism>
<dbReference type="GO" id="GO:0003677">
    <property type="term" value="F:DNA binding"/>
    <property type="evidence" value="ECO:0007669"/>
    <property type="project" value="InterPro"/>
</dbReference>
<name>A0A2A9CPP2_9ACTN</name>
<dbReference type="CDD" id="cd00093">
    <property type="entry name" value="HTH_XRE"/>
    <property type="match status" value="1"/>
</dbReference>
<dbReference type="SMART" id="SM00530">
    <property type="entry name" value="HTH_XRE"/>
    <property type="match status" value="1"/>
</dbReference>
<dbReference type="Pfam" id="PF01381">
    <property type="entry name" value="HTH_3"/>
    <property type="match status" value="1"/>
</dbReference>
<protein>
    <submittedName>
        <fullName evidence="2">Helix-turn-helix protein</fullName>
    </submittedName>
</protein>
<dbReference type="PROSITE" id="PS50943">
    <property type="entry name" value="HTH_CROC1"/>
    <property type="match status" value="1"/>
</dbReference>
<dbReference type="AlphaFoldDB" id="A0A2A9CPP2"/>
<evidence type="ECO:0000313" key="3">
    <source>
        <dbReference type="Proteomes" id="UP000226079"/>
    </source>
</evidence>
<comment type="caution">
    <text evidence="2">The sequence shown here is derived from an EMBL/GenBank/DDBJ whole genome shotgun (WGS) entry which is preliminary data.</text>
</comment>
<dbReference type="Gene3D" id="1.10.260.40">
    <property type="entry name" value="lambda repressor-like DNA-binding domains"/>
    <property type="match status" value="1"/>
</dbReference>
<dbReference type="EMBL" id="PDJC01000001">
    <property type="protein sequence ID" value="PFG15630.1"/>
    <property type="molecule type" value="Genomic_DNA"/>
</dbReference>
<accession>A0A2A9CPP2</accession>
<dbReference type="SUPFAM" id="SSF47413">
    <property type="entry name" value="lambda repressor-like DNA-binding domains"/>
    <property type="match status" value="1"/>
</dbReference>
<reference evidence="2 3" key="1">
    <citation type="submission" date="2017-10" db="EMBL/GenBank/DDBJ databases">
        <title>Sequencing the genomes of 1000 actinobacteria strains.</title>
        <authorList>
            <person name="Klenk H.-P."/>
        </authorList>
    </citation>
    <scope>NUCLEOTIDE SEQUENCE [LARGE SCALE GENOMIC DNA]</scope>
    <source>
        <strain evidence="2 3">DSM 15597</strain>
    </source>
</reference>
<evidence type="ECO:0000313" key="2">
    <source>
        <dbReference type="EMBL" id="PFG15630.1"/>
    </source>
</evidence>